<keyword evidence="9" id="KW-0472">Membrane</keyword>
<evidence type="ECO:0000259" key="10">
    <source>
        <dbReference type="PROSITE" id="PS52015"/>
    </source>
</evidence>
<dbReference type="PANTHER" id="PTHR33446:SF2">
    <property type="entry name" value="PROTEIN TONB"/>
    <property type="match status" value="1"/>
</dbReference>
<evidence type="ECO:0000256" key="7">
    <source>
        <dbReference type="ARBA" id="ARBA00022927"/>
    </source>
</evidence>
<dbReference type="EMBL" id="QWLV01000005">
    <property type="protein sequence ID" value="RHW17266.1"/>
    <property type="molecule type" value="Genomic_DNA"/>
</dbReference>
<gene>
    <name evidence="11" type="ORF">D1610_12050</name>
</gene>
<evidence type="ECO:0000313" key="11">
    <source>
        <dbReference type="EMBL" id="RHW17266.1"/>
    </source>
</evidence>
<feature type="domain" description="TonB C-terminal" evidence="10">
    <location>
        <begin position="18"/>
        <end position="110"/>
    </location>
</feature>
<dbReference type="GO" id="GO:0055085">
    <property type="term" value="P:transmembrane transport"/>
    <property type="evidence" value="ECO:0007669"/>
    <property type="project" value="InterPro"/>
</dbReference>
<sequence length="196" mass="20966">MITLVAIGLAQAALPDALTPMTDPARWVTTDDYPAEALKAKAQGGVRVRLAINAAGRVSDCTVVESSGHASLDEGTCATMSKRAAFNPGAPNRFAHRTIVWSLPDQGASGEYYTPTEPIEVTETIFSDSILETEIVLDEQGRVETCRVIETKPPSPFDACADVPAGMSMGPGHLRDGKPIKAHIRKRMTISTTFPE</sequence>
<dbReference type="Pfam" id="PF03544">
    <property type="entry name" value="TonB_C"/>
    <property type="match status" value="1"/>
</dbReference>
<dbReference type="Gene3D" id="3.30.1150.10">
    <property type="match status" value="1"/>
</dbReference>
<evidence type="ECO:0000256" key="1">
    <source>
        <dbReference type="ARBA" id="ARBA00004383"/>
    </source>
</evidence>
<comment type="similarity">
    <text evidence="2">Belongs to the TonB family.</text>
</comment>
<keyword evidence="7" id="KW-0653">Protein transport</keyword>
<evidence type="ECO:0000313" key="12">
    <source>
        <dbReference type="Proteomes" id="UP000266693"/>
    </source>
</evidence>
<dbReference type="InterPro" id="IPR051045">
    <property type="entry name" value="TonB-dependent_transducer"/>
</dbReference>
<proteinExistence type="inferred from homology"/>
<dbReference type="PROSITE" id="PS52015">
    <property type="entry name" value="TONB_CTD"/>
    <property type="match status" value="1"/>
</dbReference>
<dbReference type="GO" id="GO:0015031">
    <property type="term" value="P:protein transport"/>
    <property type="evidence" value="ECO:0007669"/>
    <property type="project" value="UniProtKB-KW"/>
</dbReference>
<dbReference type="OrthoDB" id="7585155at2"/>
<keyword evidence="8" id="KW-1133">Transmembrane helix</keyword>
<comment type="caution">
    <text evidence="11">The sequence shown here is derived from an EMBL/GenBank/DDBJ whole genome shotgun (WGS) entry which is preliminary data.</text>
</comment>
<dbReference type="RefSeq" id="WP_118864433.1">
    <property type="nucleotide sequence ID" value="NZ_QWLV01000005.1"/>
</dbReference>
<dbReference type="GO" id="GO:0098797">
    <property type="term" value="C:plasma membrane protein complex"/>
    <property type="evidence" value="ECO:0007669"/>
    <property type="project" value="TreeGrafter"/>
</dbReference>
<keyword evidence="6" id="KW-0812">Transmembrane</keyword>
<evidence type="ECO:0000256" key="2">
    <source>
        <dbReference type="ARBA" id="ARBA00006555"/>
    </source>
</evidence>
<dbReference type="NCBIfam" id="TIGR01352">
    <property type="entry name" value="tonB_Cterm"/>
    <property type="match status" value="1"/>
</dbReference>
<evidence type="ECO:0000256" key="9">
    <source>
        <dbReference type="ARBA" id="ARBA00023136"/>
    </source>
</evidence>
<dbReference type="SUPFAM" id="SSF74653">
    <property type="entry name" value="TolA/TonB C-terminal domain"/>
    <property type="match status" value="1"/>
</dbReference>
<dbReference type="Proteomes" id="UP000266693">
    <property type="component" value="Unassembled WGS sequence"/>
</dbReference>
<dbReference type="AlphaFoldDB" id="A0A396RNE2"/>
<dbReference type="PANTHER" id="PTHR33446">
    <property type="entry name" value="PROTEIN TONB-RELATED"/>
    <property type="match status" value="1"/>
</dbReference>
<reference evidence="11 12" key="1">
    <citation type="submission" date="2018-08" db="EMBL/GenBank/DDBJ databases">
        <title>The multiple taxonomic identification of Sphingomonas gilva.</title>
        <authorList>
            <person name="Zhu D."/>
            <person name="Zheng S."/>
        </authorList>
    </citation>
    <scope>NUCLEOTIDE SEQUENCE [LARGE SCALE GENOMIC DNA]</scope>
    <source>
        <strain evidence="11 12">ZDH117</strain>
    </source>
</reference>
<keyword evidence="12" id="KW-1185">Reference proteome</keyword>
<evidence type="ECO:0000256" key="4">
    <source>
        <dbReference type="ARBA" id="ARBA00022475"/>
    </source>
</evidence>
<evidence type="ECO:0000256" key="5">
    <source>
        <dbReference type="ARBA" id="ARBA00022519"/>
    </source>
</evidence>
<keyword evidence="5" id="KW-0997">Cell inner membrane</keyword>
<keyword evidence="3" id="KW-0813">Transport</keyword>
<accession>A0A396RNE2</accession>
<dbReference type="GO" id="GO:0031992">
    <property type="term" value="F:energy transducer activity"/>
    <property type="evidence" value="ECO:0007669"/>
    <property type="project" value="TreeGrafter"/>
</dbReference>
<keyword evidence="4" id="KW-1003">Cell membrane</keyword>
<evidence type="ECO:0000256" key="6">
    <source>
        <dbReference type="ARBA" id="ARBA00022692"/>
    </source>
</evidence>
<name>A0A396RNE2_9SPHN</name>
<evidence type="ECO:0000256" key="3">
    <source>
        <dbReference type="ARBA" id="ARBA00022448"/>
    </source>
</evidence>
<evidence type="ECO:0000256" key="8">
    <source>
        <dbReference type="ARBA" id="ARBA00022989"/>
    </source>
</evidence>
<organism evidence="11 12">
    <name type="scientific">Sphingomonas gilva</name>
    <dbReference type="NCBI Taxonomy" id="2305907"/>
    <lineage>
        <taxon>Bacteria</taxon>
        <taxon>Pseudomonadati</taxon>
        <taxon>Pseudomonadota</taxon>
        <taxon>Alphaproteobacteria</taxon>
        <taxon>Sphingomonadales</taxon>
        <taxon>Sphingomonadaceae</taxon>
        <taxon>Sphingomonas</taxon>
    </lineage>
</organism>
<protein>
    <submittedName>
        <fullName evidence="11">Energy transducer TonB</fullName>
    </submittedName>
</protein>
<dbReference type="InterPro" id="IPR006260">
    <property type="entry name" value="TonB/TolA_C"/>
</dbReference>
<dbReference type="InterPro" id="IPR037682">
    <property type="entry name" value="TonB_C"/>
</dbReference>
<comment type="subcellular location">
    <subcellularLocation>
        <location evidence="1">Cell inner membrane</location>
        <topology evidence="1">Single-pass membrane protein</topology>
        <orientation evidence="1">Periplasmic side</orientation>
    </subcellularLocation>
</comment>